<keyword evidence="5" id="KW-0406">Ion transport</keyword>
<keyword evidence="5" id="KW-0626">Porin</keyword>
<accession>A0A914UNQ8</accession>
<keyword evidence="3" id="KW-0812">Transmembrane</keyword>
<dbReference type="GO" id="GO:0015288">
    <property type="term" value="F:porin activity"/>
    <property type="evidence" value="ECO:0007669"/>
    <property type="project" value="UniProtKB-KW"/>
</dbReference>
<evidence type="ECO:0000256" key="4">
    <source>
        <dbReference type="ARBA" id="ARBA00022787"/>
    </source>
</evidence>
<keyword evidence="3" id="KW-0472">Membrane</keyword>
<comment type="subcellular location">
    <subcellularLocation>
        <location evidence="1">Mitochondrion outer membrane</location>
    </subcellularLocation>
</comment>
<evidence type="ECO:0000313" key="6">
    <source>
        <dbReference type="Proteomes" id="UP000887566"/>
    </source>
</evidence>
<dbReference type="GO" id="GO:0046930">
    <property type="term" value="C:pore complex"/>
    <property type="evidence" value="ECO:0007669"/>
    <property type="project" value="UniProtKB-KW"/>
</dbReference>
<dbReference type="InterPro" id="IPR001925">
    <property type="entry name" value="Porin_Euk"/>
</dbReference>
<dbReference type="InterPro" id="IPR027246">
    <property type="entry name" value="Porin_Euk/Tom40"/>
</dbReference>
<keyword evidence="3" id="KW-1134">Transmembrane beta strand</keyword>
<dbReference type="PANTHER" id="PTHR11743:SF70">
    <property type="entry name" value="GH26960P-RELATED"/>
    <property type="match status" value="1"/>
</dbReference>
<dbReference type="GO" id="GO:0008308">
    <property type="term" value="F:voltage-gated monoatomic anion channel activity"/>
    <property type="evidence" value="ECO:0007669"/>
    <property type="project" value="InterPro"/>
</dbReference>
<keyword evidence="4" id="KW-0496">Mitochondrion</keyword>
<keyword evidence="6" id="KW-1185">Reference proteome</keyword>
<reference evidence="7" key="1">
    <citation type="submission" date="2022-11" db="UniProtKB">
        <authorList>
            <consortium name="WormBaseParasite"/>
        </authorList>
    </citation>
    <scope>IDENTIFICATION</scope>
</reference>
<evidence type="ECO:0000256" key="3">
    <source>
        <dbReference type="ARBA" id="ARBA00022452"/>
    </source>
</evidence>
<protein>
    <submittedName>
        <fullName evidence="7">Voltage-dependent anion-selective channel protein 3</fullName>
    </submittedName>
</protein>
<evidence type="ECO:0000256" key="5">
    <source>
        <dbReference type="ARBA" id="ARBA00023114"/>
    </source>
</evidence>
<evidence type="ECO:0000256" key="1">
    <source>
        <dbReference type="ARBA" id="ARBA00004294"/>
    </source>
</evidence>
<dbReference type="Proteomes" id="UP000887566">
    <property type="component" value="Unplaced"/>
</dbReference>
<evidence type="ECO:0000313" key="7">
    <source>
        <dbReference type="WBParaSite" id="PSAMB.scaffold11067size3620.g33836.t1"/>
    </source>
</evidence>
<organism evidence="6 7">
    <name type="scientific">Plectus sambesii</name>
    <dbReference type="NCBI Taxonomy" id="2011161"/>
    <lineage>
        <taxon>Eukaryota</taxon>
        <taxon>Metazoa</taxon>
        <taxon>Ecdysozoa</taxon>
        <taxon>Nematoda</taxon>
        <taxon>Chromadorea</taxon>
        <taxon>Plectida</taxon>
        <taxon>Plectina</taxon>
        <taxon>Plectoidea</taxon>
        <taxon>Plectidae</taxon>
        <taxon>Plectus</taxon>
    </lineage>
</organism>
<name>A0A914UNQ8_9BILA</name>
<keyword evidence="5" id="KW-0813">Transport</keyword>
<keyword evidence="4" id="KW-1000">Mitochondrion outer membrane</keyword>
<proteinExistence type="inferred from homology"/>
<dbReference type="InterPro" id="IPR023614">
    <property type="entry name" value="Porin_dom_sf"/>
</dbReference>
<dbReference type="PANTHER" id="PTHR11743">
    <property type="entry name" value="VOLTAGE-DEPENDENT ANION-SELECTIVE CHANNEL"/>
    <property type="match status" value="1"/>
</dbReference>
<evidence type="ECO:0000256" key="2">
    <source>
        <dbReference type="ARBA" id="ARBA00007780"/>
    </source>
</evidence>
<comment type="similarity">
    <text evidence="2">Belongs to the eukaryotic mitochondrial porin family.</text>
</comment>
<dbReference type="AlphaFoldDB" id="A0A914UNQ8"/>
<dbReference type="GO" id="GO:0005741">
    <property type="term" value="C:mitochondrial outer membrane"/>
    <property type="evidence" value="ECO:0007669"/>
    <property type="project" value="UniProtKB-SubCell"/>
</dbReference>
<dbReference type="Pfam" id="PF01459">
    <property type="entry name" value="Porin_3"/>
    <property type="match status" value="1"/>
</dbReference>
<sequence length="107" mass="12047">MYVCFINDGTEFGGSLFHRVNNQVEVGAQLGWTSGDHNARFGLATKYQPMRDWVLRAKLNNSSQFAVATTHQLNPHLKLTLSAQFNVQNFQEGNHKFGLGLEFEPCC</sequence>
<dbReference type="WBParaSite" id="PSAMB.scaffold11067size3620.g33836.t1">
    <property type="protein sequence ID" value="PSAMB.scaffold11067size3620.g33836.t1"/>
    <property type="gene ID" value="PSAMB.scaffold11067size3620.g33836"/>
</dbReference>
<dbReference type="Gene3D" id="2.40.160.10">
    <property type="entry name" value="Porin"/>
    <property type="match status" value="1"/>
</dbReference>